<dbReference type="EnsemblMetazoa" id="CapteT93140">
    <property type="protein sequence ID" value="CapteP93140"/>
    <property type="gene ID" value="CapteG93140"/>
</dbReference>
<dbReference type="PANTHER" id="PTHR24248:SF120">
    <property type="entry name" value="G-PROTEIN COUPLED RECEPTORS FAMILY 1 PROFILE DOMAIN-CONTAINING PROTEIN"/>
    <property type="match status" value="1"/>
</dbReference>
<organism evidence="12 13">
    <name type="scientific">Capitella teleta</name>
    <name type="common">Polychaete worm</name>
    <dbReference type="NCBI Taxonomy" id="283909"/>
    <lineage>
        <taxon>Eukaryota</taxon>
        <taxon>Metazoa</taxon>
        <taxon>Spiralia</taxon>
        <taxon>Lophotrochozoa</taxon>
        <taxon>Annelida</taxon>
        <taxon>Polychaeta</taxon>
        <taxon>Sedentaria</taxon>
        <taxon>Scolecida</taxon>
        <taxon>Capitellidae</taxon>
        <taxon>Capitella</taxon>
    </lineage>
</organism>
<proteinExistence type="inferred from homology"/>
<evidence type="ECO:0000256" key="10">
    <source>
        <dbReference type="SAM" id="Phobius"/>
    </source>
</evidence>
<comment type="similarity">
    <text evidence="9">Belongs to the G-protein coupled receptor 1 family.</text>
</comment>
<dbReference type="AlphaFoldDB" id="X2BBV7"/>
<dbReference type="OrthoDB" id="6282598at2759"/>
<accession>X2BBV7</accession>
<dbReference type="HOGENOM" id="CLU_009579_11_1_1"/>
<feature type="transmembrane region" description="Helical" evidence="10">
    <location>
        <begin position="14"/>
        <end position="36"/>
    </location>
</feature>
<evidence type="ECO:0000256" key="4">
    <source>
        <dbReference type="ARBA" id="ARBA00022989"/>
    </source>
</evidence>
<protein>
    <recommendedName>
        <fullName evidence="11">G-protein coupled receptors family 1 profile domain-containing protein</fullName>
    </recommendedName>
</protein>
<keyword evidence="2" id="KW-1003">Cell membrane</keyword>
<feature type="transmembrane region" description="Helical" evidence="10">
    <location>
        <begin position="242"/>
        <end position="265"/>
    </location>
</feature>
<feature type="transmembrane region" description="Helical" evidence="10">
    <location>
        <begin position="280"/>
        <end position="299"/>
    </location>
</feature>
<evidence type="ECO:0000256" key="5">
    <source>
        <dbReference type="ARBA" id="ARBA00023040"/>
    </source>
</evidence>
<dbReference type="Gene3D" id="1.20.1070.10">
    <property type="entry name" value="Rhodopsin 7-helix transmembrane proteins"/>
    <property type="match status" value="1"/>
</dbReference>
<feature type="transmembrane region" description="Helical" evidence="10">
    <location>
        <begin position="87"/>
        <end position="108"/>
    </location>
</feature>
<sequence length="313" mass="36214">MKPAVSETPVKTEFILPLLILIVITCSVNIIVIICVRRHRPLQKNYNNMYVVSLAMADFVVGLFVMPGMLVYTIYGYWPFSQTWCTLWIVPDSSCCTVSMIHLCLIAYDRCLALTQPLEYRQPNRQKTIIFHICAAWVIAFLTWMPAVIYAHIHQKPAPNECFFMPGKNYIITLSILIYYVPIVAMVVLYVRCLYFLQKRYSKINADTATSSVQVISSLRVATNPIQPTKLRHRRQEHIRSVRTLGVIIVTFLFCWLPFSLIWPIQAHCGDCISVGWYKYAYWVSYLNSTINPLIYFIGNKDFREAIVKVTKC</sequence>
<dbReference type="PROSITE" id="PS50262">
    <property type="entry name" value="G_PROTEIN_RECEP_F1_2"/>
    <property type="match status" value="1"/>
</dbReference>
<evidence type="ECO:0000259" key="11">
    <source>
        <dbReference type="PROSITE" id="PS50262"/>
    </source>
</evidence>
<keyword evidence="8 9" id="KW-0807">Transducer</keyword>
<evidence type="ECO:0000313" key="12">
    <source>
        <dbReference type="EnsemblMetazoa" id="CapteP93140"/>
    </source>
</evidence>
<keyword evidence="5 9" id="KW-0297">G-protein coupled receptor</keyword>
<keyword evidence="3 9" id="KW-0812">Transmembrane</keyword>
<dbReference type="Proteomes" id="UP000014760">
    <property type="component" value="Unassembled WGS sequence"/>
</dbReference>
<reference evidence="13" key="2">
    <citation type="journal article" date="2013" name="Nature">
        <title>Insights into bilaterian evolution from three spiralian genomes.</title>
        <authorList>
            <person name="Simakov O."/>
            <person name="Marletaz F."/>
            <person name="Cho S.J."/>
            <person name="Edsinger-Gonzales E."/>
            <person name="Havlak P."/>
            <person name="Hellsten U."/>
            <person name="Kuo D.H."/>
            <person name="Larsson T."/>
            <person name="Lv J."/>
            <person name="Arendt D."/>
            <person name="Savage R."/>
            <person name="Osoegawa K."/>
            <person name="de Jong P."/>
            <person name="Grimwood J."/>
            <person name="Chapman J.A."/>
            <person name="Shapiro H."/>
            <person name="Aerts A."/>
            <person name="Otillar R.P."/>
            <person name="Terry A.Y."/>
            <person name="Boore J.L."/>
            <person name="Grigoriev I.V."/>
            <person name="Lindberg D.R."/>
            <person name="Seaver E.C."/>
            <person name="Weisblat D.A."/>
            <person name="Putnam N.H."/>
            <person name="Rokhsar D.S."/>
        </authorList>
    </citation>
    <scope>NUCLEOTIDE SEQUENCE</scope>
    <source>
        <strain evidence="13">I ESC-2004</strain>
    </source>
</reference>
<feature type="transmembrane region" description="Helical" evidence="10">
    <location>
        <begin position="129"/>
        <end position="150"/>
    </location>
</feature>
<dbReference type="GO" id="GO:0071880">
    <property type="term" value="P:adenylate cyclase-activating adrenergic receptor signaling pathway"/>
    <property type="evidence" value="ECO:0007669"/>
    <property type="project" value="TreeGrafter"/>
</dbReference>
<evidence type="ECO:0000256" key="1">
    <source>
        <dbReference type="ARBA" id="ARBA00004651"/>
    </source>
</evidence>
<dbReference type="PANTHER" id="PTHR24248">
    <property type="entry name" value="ADRENERGIC RECEPTOR-RELATED G-PROTEIN COUPLED RECEPTOR"/>
    <property type="match status" value="1"/>
</dbReference>
<dbReference type="PROSITE" id="PS00237">
    <property type="entry name" value="G_PROTEIN_RECEP_F1_1"/>
    <property type="match status" value="1"/>
</dbReference>
<keyword evidence="4 10" id="KW-1133">Transmembrane helix</keyword>
<dbReference type="GO" id="GO:0005886">
    <property type="term" value="C:plasma membrane"/>
    <property type="evidence" value="ECO:0007669"/>
    <property type="project" value="UniProtKB-SubCell"/>
</dbReference>
<evidence type="ECO:0000256" key="8">
    <source>
        <dbReference type="ARBA" id="ARBA00023224"/>
    </source>
</evidence>
<keyword evidence="7 9" id="KW-0675">Receptor</keyword>
<feature type="transmembrane region" description="Helical" evidence="10">
    <location>
        <begin position="170"/>
        <end position="191"/>
    </location>
</feature>
<evidence type="ECO:0000256" key="6">
    <source>
        <dbReference type="ARBA" id="ARBA00023136"/>
    </source>
</evidence>
<dbReference type="SUPFAM" id="SSF81321">
    <property type="entry name" value="Family A G protein-coupled receptor-like"/>
    <property type="match status" value="1"/>
</dbReference>
<evidence type="ECO:0000256" key="9">
    <source>
        <dbReference type="RuleBase" id="RU000688"/>
    </source>
</evidence>
<comment type="subcellular location">
    <subcellularLocation>
        <location evidence="1">Cell membrane</location>
        <topology evidence="1">Multi-pass membrane protein</topology>
    </subcellularLocation>
</comment>
<evidence type="ECO:0000256" key="7">
    <source>
        <dbReference type="ARBA" id="ARBA00023170"/>
    </source>
</evidence>
<dbReference type="CDD" id="cd14967">
    <property type="entry name" value="7tmA_amine_R-like"/>
    <property type="match status" value="1"/>
</dbReference>
<dbReference type="InterPro" id="IPR000276">
    <property type="entry name" value="GPCR_Rhodpsn"/>
</dbReference>
<evidence type="ECO:0000313" key="13">
    <source>
        <dbReference type="Proteomes" id="UP000014760"/>
    </source>
</evidence>
<reference evidence="12" key="3">
    <citation type="submission" date="2015-06" db="UniProtKB">
        <authorList>
            <consortium name="EnsemblMetazoa"/>
        </authorList>
    </citation>
    <scope>IDENTIFICATION</scope>
</reference>
<keyword evidence="6 10" id="KW-0472">Membrane</keyword>
<dbReference type="PRINTS" id="PR00237">
    <property type="entry name" value="GPCRRHODOPSN"/>
</dbReference>
<reference evidence="13" key="1">
    <citation type="submission" date="2012-12" db="EMBL/GenBank/DDBJ databases">
        <authorList>
            <person name="Hellsten U."/>
            <person name="Grimwood J."/>
            <person name="Chapman J.A."/>
            <person name="Shapiro H."/>
            <person name="Aerts A."/>
            <person name="Otillar R.P."/>
            <person name="Terry A.Y."/>
            <person name="Boore J.L."/>
            <person name="Simakov O."/>
            <person name="Marletaz F."/>
            <person name="Cho S.-J."/>
            <person name="Edsinger-Gonzales E."/>
            <person name="Havlak P."/>
            <person name="Kuo D.-H."/>
            <person name="Larsson T."/>
            <person name="Lv J."/>
            <person name="Arendt D."/>
            <person name="Savage R."/>
            <person name="Osoegawa K."/>
            <person name="de Jong P."/>
            <person name="Lindberg D.R."/>
            <person name="Seaver E.C."/>
            <person name="Weisblat D.A."/>
            <person name="Putnam N.H."/>
            <person name="Grigoriev I.V."/>
            <person name="Rokhsar D.S."/>
        </authorList>
    </citation>
    <scope>NUCLEOTIDE SEQUENCE</scope>
    <source>
        <strain evidence="13">I ESC-2004</strain>
    </source>
</reference>
<name>X2BBV7_CAPTE</name>
<dbReference type="InterPro" id="IPR017452">
    <property type="entry name" value="GPCR_Rhodpsn_7TM"/>
</dbReference>
<feature type="domain" description="G-protein coupled receptors family 1 profile" evidence="11">
    <location>
        <begin position="28"/>
        <end position="296"/>
    </location>
</feature>
<evidence type="ECO:0000256" key="3">
    <source>
        <dbReference type="ARBA" id="ARBA00022692"/>
    </source>
</evidence>
<feature type="transmembrane region" description="Helical" evidence="10">
    <location>
        <begin position="48"/>
        <end position="75"/>
    </location>
</feature>
<dbReference type="EMBL" id="AMQN01000136">
    <property type="status" value="NOT_ANNOTATED_CDS"/>
    <property type="molecule type" value="Genomic_DNA"/>
</dbReference>
<evidence type="ECO:0000256" key="2">
    <source>
        <dbReference type="ARBA" id="ARBA00022475"/>
    </source>
</evidence>
<keyword evidence="13" id="KW-1185">Reference proteome</keyword>
<dbReference type="GO" id="GO:0004930">
    <property type="term" value="F:G protein-coupled receptor activity"/>
    <property type="evidence" value="ECO:0007669"/>
    <property type="project" value="UniProtKB-KW"/>
</dbReference>
<dbReference type="Pfam" id="PF00001">
    <property type="entry name" value="7tm_1"/>
    <property type="match status" value="1"/>
</dbReference>
<dbReference type="GO" id="GO:0043410">
    <property type="term" value="P:positive regulation of MAPK cascade"/>
    <property type="evidence" value="ECO:0007669"/>
    <property type="project" value="TreeGrafter"/>
</dbReference>